<organism evidence="2">
    <name type="scientific">Amphimedon queenslandica</name>
    <name type="common">Sponge</name>
    <dbReference type="NCBI Taxonomy" id="400682"/>
    <lineage>
        <taxon>Eukaryota</taxon>
        <taxon>Metazoa</taxon>
        <taxon>Porifera</taxon>
        <taxon>Demospongiae</taxon>
        <taxon>Heteroscleromorpha</taxon>
        <taxon>Haplosclerida</taxon>
        <taxon>Niphatidae</taxon>
        <taxon>Amphimedon</taxon>
    </lineage>
</organism>
<proteinExistence type="predicted"/>
<sequence>MKRTVSTRSDLDDSEEASRSSTSASKRWSGAAIYKTKFQESWIKKWPFVQPVKTNIHQFYCTTCSKNISCGHHGEADNVRHSSSEQHKSNAKSLRDNTKLNFQPITKAEVKVTNLLVQHNVPLAVTDHLSPLFRDIFTDSKIAKGYASARPHFMATLVDTMRCSPFSVAINGSNDNGLEKMNPLTVRFFDEGSGLVVTNLLDMCLTTGKAESIFTKMNEVSTNNGVSWDHCIGAGVENTSVNLGVRNSIRTRVLQKNPNTYFMGCPCHIVHNTAFKACSKFAELTKFDVEDLLVDNYFYFDKSTKRKNGLAKFCAFCDSQYKGLIKHVNTRWLSLSTAVERTLTQYAGLRSYFSSLDETNNRFQRLQVCLYFYQACLQPFVHLNTLLQRNDPIIGIVANQLIKCLKTLLGKFVCVSSIKEADHLTTVSYTTRDNQLDDNALHIGFSTRSLLHKLLDEGDISPQQVNNFYRAVRNIYEEATFYSIANLPLHDEVLEYAKFVTFDAKETALFSEVVFFVQEEDVPKKVWESAVITMDNETNICHHRMDLIWAYLGSVKSLDGTLLYGQLAKVAQLVLVIPHSNAEEERVFSLITKNKTSFKPSLMLDGTLSSIIQKVIKTAKKATMTYNRAHTSGASQSESM</sequence>
<evidence type="ECO:0000313" key="2">
    <source>
        <dbReference type="EnsemblMetazoa" id="Aqu2.1.40485_001"/>
    </source>
</evidence>
<dbReference type="InterPro" id="IPR012337">
    <property type="entry name" value="RNaseH-like_sf"/>
</dbReference>
<dbReference type="EnsemblMetazoa" id="Aqu2.1.40485_001">
    <property type="protein sequence ID" value="Aqu2.1.40485_001"/>
    <property type="gene ID" value="Aqu2.1.40485"/>
</dbReference>
<dbReference type="OrthoDB" id="6782434at2759"/>
<dbReference type="InParanoid" id="A0A1X7VKY4"/>
<feature type="region of interest" description="Disordered" evidence="1">
    <location>
        <begin position="1"/>
        <end position="22"/>
    </location>
</feature>
<name>A0A1X7VKY4_AMPQE</name>
<accession>A0A1X7VKY4</accession>
<dbReference type="SUPFAM" id="SSF53098">
    <property type="entry name" value="Ribonuclease H-like"/>
    <property type="match status" value="1"/>
</dbReference>
<dbReference type="eggNOG" id="ENOG502RX81">
    <property type="taxonomic scope" value="Eukaryota"/>
</dbReference>
<feature type="region of interest" description="Disordered" evidence="1">
    <location>
        <begin position="76"/>
        <end position="96"/>
    </location>
</feature>
<evidence type="ECO:0000256" key="1">
    <source>
        <dbReference type="SAM" id="MobiDB-lite"/>
    </source>
</evidence>
<protein>
    <recommendedName>
        <fullName evidence="3">HAT C-terminal dimerisation domain-containing protein</fullName>
    </recommendedName>
</protein>
<reference evidence="2" key="1">
    <citation type="submission" date="2017-05" db="UniProtKB">
        <authorList>
            <consortium name="EnsemblMetazoa"/>
        </authorList>
    </citation>
    <scope>IDENTIFICATION</scope>
</reference>
<dbReference type="PANTHER" id="PTHR37162">
    <property type="entry name" value="HAT FAMILY DIMERISATION DOMAINCONTAINING PROTEIN-RELATED"/>
    <property type="match status" value="1"/>
</dbReference>
<dbReference type="AlphaFoldDB" id="A0A1X7VKY4"/>
<dbReference type="PANTHER" id="PTHR37162:SF1">
    <property type="entry name" value="BED-TYPE DOMAIN-CONTAINING PROTEIN"/>
    <property type="match status" value="1"/>
</dbReference>
<evidence type="ECO:0008006" key="3">
    <source>
        <dbReference type="Google" id="ProtNLM"/>
    </source>
</evidence>